<evidence type="ECO:0000313" key="1">
    <source>
        <dbReference type="EMBL" id="MBX50674.1"/>
    </source>
</evidence>
<organism evidence="1">
    <name type="scientific">Rhizophora mucronata</name>
    <name type="common">Asiatic mangrove</name>
    <dbReference type="NCBI Taxonomy" id="61149"/>
    <lineage>
        <taxon>Eukaryota</taxon>
        <taxon>Viridiplantae</taxon>
        <taxon>Streptophyta</taxon>
        <taxon>Embryophyta</taxon>
        <taxon>Tracheophyta</taxon>
        <taxon>Spermatophyta</taxon>
        <taxon>Magnoliopsida</taxon>
        <taxon>eudicotyledons</taxon>
        <taxon>Gunneridae</taxon>
        <taxon>Pentapetalae</taxon>
        <taxon>rosids</taxon>
        <taxon>fabids</taxon>
        <taxon>Malpighiales</taxon>
        <taxon>Rhizophoraceae</taxon>
        <taxon>Rhizophora</taxon>
    </lineage>
</organism>
<name>A0A2P2P7D6_RHIMU</name>
<dbReference type="EMBL" id="GGEC01070190">
    <property type="protein sequence ID" value="MBX50674.1"/>
    <property type="molecule type" value="Transcribed_RNA"/>
</dbReference>
<protein>
    <submittedName>
        <fullName evidence="1">Uncharacterized protein</fullName>
    </submittedName>
</protein>
<proteinExistence type="predicted"/>
<sequence length="11" mass="1360">MSIKSKFDLYK</sequence>
<accession>A0A2P2P7D6</accession>
<reference evidence="1" key="1">
    <citation type="submission" date="2018-02" db="EMBL/GenBank/DDBJ databases">
        <title>Rhizophora mucronata_Transcriptome.</title>
        <authorList>
            <person name="Meera S.P."/>
            <person name="Sreeshan A."/>
            <person name="Augustine A."/>
        </authorList>
    </citation>
    <scope>NUCLEOTIDE SEQUENCE</scope>
    <source>
        <tissue evidence="1">Leaf</tissue>
    </source>
</reference>